<keyword evidence="4" id="KW-1185">Reference proteome</keyword>
<dbReference type="Proteomes" id="UP000019149">
    <property type="component" value="Unassembled WGS sequence"/>
</dbReference>
<dbReference type="CTD" id="36338848"/>
<feature type="compositionally biased region" description="Basic and acidic residues" evidence="2">
    <location>
        <begin position="10"/>
        <end position="23"/>
    </location>
</feature>
<evidence type="ECO:0000256" key="2">
    <source>
        <dbReference type="SAM" id="MobiDB-lite"/>
    </source>
</evidence>
<dbReference type="AlphaFoldDB" id="W6UUR8"/>
<gene>
    <name evidence="3" type="ORF">EGR_03133</name>
</gene>
<evidence type="ECO:0000256" key="1">
    <source>
        <dbReference type="ARBA" id="ARBA00003520"/>
    </source>
</evidence>
<dbReference type="Gene3D" id="3.90.640.10">
    <property type="entry name" value="Actin, Chain A, domain 4"/>
    <property type="match status" value="1"/>
</dbReference>
<comment type="function">
    <text evidence="1">Actins are highly conserved proteins that are involved in various types of cell motility and are ubiquitously expressed in all eukaryotic cells.</text>
</comment>
<dbReference type="Gene3D" id="3.30.420.40">
    <property type="match status" value="2"/>
</dbReference>
<evidence type="ECO:0000313" key="3">
    <source>
        <dbReference type="EMBL" id="EUB62112.1"/>
    </source>
</evidence>
<dbReference type="InterPro" id="IPR004000">
    <property type="entry name" value="Actin"/>
</dbReference>
<name>W6UUR8_ECHGR</name>
<dbReference type="KEGG" id="egl:EGR_03133"/>
<dbReference type="GeneID" id="36338848"/>
<feature type="region of interest" description="Disordered" evidence="2">
    <location>
        <begin position="1"/>
        <end position="51"/>
    </location>
</feature>
<organism evidence="3 4">
    <name type="scientific">Echinococcus granulosus</name>
    <name type="common">Hydatid tapeworm</name>
    <dbReference type="NCBI Taxonomy" id="6210"/>
    <lineage>
        <taxon>Eukaryota</taxon>
        <taxon>Metazoa</taxon>
        <taxon>Spiralia</taxon>
        <taxon>Lophotrochozoa</taxon>
        <taxon>Platyhelminthes</taxon>
        <taxon>Cestoda</taxon>
        <taxon>Eucestoda</taxon>
        <taxon>Cyclophyllidea</taxon>
        <taxon>Taeniidae</taxon>
        <taxon>Echinococcus</taxon>
        <taxon>Echinococcus granulosus group</taxon>
    </lineage>
</organism>
<protein>
    <submittedName>
        <fullName evidence="3">Actin-like protein 6B</fullName>
    </submittedName>
</protein>
<accession>W6UUR8</accession>
<comment type="caution">
    <text evidence="3">The sequence shown here is derived from an EMBL/GenBank/DDBJ whole genome shotgun (WGS) entry which is preliminary data.</text>
</comment>
<proteinExistence type="predicted"/>
<dbReference type="SUPFAM" id="SSF53067">
    <property type="entry name" value="Actin-like ATPase domain"/>
    <property type="match status" value="1"/>
</dbReference>
<sequence length="191" mass="20944">MRKLRRLGKKKEASKTVGEDKSHQSLRKRISNKLHRRKGHDPSKVDSVPSTSKYIAETTKADCDYTNPVPPLAEQGIGVNVPAFYLAKSAALACFANGRHTGLVLDCGASCASAVPVYDGRVLLQGVVRTPLAGDFIARQCAKLIKEELKTEPIPYYRVAAKHVNSSFLLARNPENSPLLNLLSKFSFLII</sequence>
<reference evidence="3 4" key="1">
    <citation type="journal article" date="2013" name="Nat. Genet.">
        <title>The genome of the hydatid tapeworm Echinococcus granulosus.</title>
        <authorList>
            <person name="Zheng H."/>
            <person name="Zhang W."/>
            <person name="Zhang L."/>
            <person name="Zhang Z."/>
            <person name="Li J."/>
            <person name="Lu G."/>
            <person name="Zhu Y."/>
            <person name="Wang Y."/>
            <person name="Huang Y."/>
            <person name="Liu J."/>
            <person name="Kang H."/>
            <person name="Chen J."/>
            <person name="Wang L."/>
            <person name="Chen A."/>
            <person name="Yu S."/>
            <person name="Gao Z."/>
            <person name="Jin L."/>
            <person name="Gu W."/>
            <person name="Wang Z."/>
            <person name="Zhao L."/>
            <person name="Shi B."/>
            <person name="Wen H."/>
            <person name="Lin R."/>
            <person name="Jones M.K."/>
            <person name="Brejova B."/>
            <person name="Vinar T."/>
            <person name="Zhao G."/>
            <person name="McManus D.P."/>
            <person name="Chen Z."/>
            <person name="Zhou Y."/>
            <person name="Wang S."/>
        </authorList>
    </citation>
    <scope>NUCLEOTIDE SEQUENCE [LARGE SCALE GENOMIC DNA]</scope>
</reference>
<dbReference type="STRING" id="6210.W6UUR8"/>
<feature type="compositionally biased region" description="Basic residues" evidence="2">
    <location>
        <begin position="24"/>
        <end position="39"/>
    </location>
</feature>
<dbReference type="PANTHER" id="PTHR11937">
    <property type="entry name" value="ACTIN"/>
    <property type="match status" value="1"/>
</dbReference>
<dbReference type="Pfam" id="PF00022">
    <property type="entry name" value="Actin"/>
    <property type="match status" value="1"/>
</dbReference>
<evidence type="ECO:0000313" key="4">
    <source>
        <dbReference type="Proteomes" id="UP000019149"/>
    </source>
</evidence>
<dbReference type="EMBL" id="APAU02000015">
    <property type="protein sequence ID" value="EUB62112.1"/>
    <property type="molecule type" value="Genomic_DNA"/>
</dbReference>
<dbReference type="InterPro" id="IPR043129">
    <property type="entry name" value="ATPase_NBD"/>
</dbReference>
<dbReference type="RefSeq" id="XP_024353308.1">
    <property type="nucleotide sequence ID" value="XM_024492382.1"/>
</dbReference>
<dbReference type="OrthoDB" id="5132116at2759"/>